<dbReference type="InterPro" id="IPR015954">
    <property type="entry name" value="Phage_RNA-type_capsid"/>
</dbReference>
<sequence>MSTFTNLSILDSVPTARLFAVSNIDYTTGVAAWTYAAGGSYDASVLLSMSVKPPSAKSSRTRIRARVSVPIMDPVFTTKKIDELIGEVTFSIPKTSTLLQRKDLRAFVGNLFGATILQVAIDSNEGIY</sequence>
<dbReference type="GeneID" id="80398012"/>
<keyword evidence="3" id="KW-0946">Virion</keyword>
<dbReference type="KEGG" id="vg:80398012"/>
<dbReference type="RefSeq" id="YP_010769095.1">
    <property type="nucleotide sequence ID" value="NC_073876.1"/>
</dbReference>
<evidence type="ECO:0000256" key="1">
    <source>
        <dbReference type="ARBA" id="ARBA00004328"/>
    </source>
</evidence>
<organism evidence="4 5">
    <name type="scientific">ssRNA phage SRR6050738_2</name>
    <dbReference type="NCBI Taxonomy" id="2786485"/>
    <lineage>
        <taxon>Viruses</taxon>
        <taxon>Riboviria</taxon>
        <taxon>Orthornavirae</taxon>
        <taxon>Lenarviricota</taxon>
        <taxon>Leviviricetes</taxon>
        <taxon>Norzivirales</taxon>
        <taxon>Fiersviridae</taxon>
        <taxon>Bihdovirus</taxon>
        <taxon>Bihdovirus pelohabitans</taxon>
    </lineage>
</organism>
<evidence type="ECO:0000256" key="2">
    <source>
        <dbReference type="ARBA" id="ARBA00022561"/>
    </source>
</evidence>
<dbReference type="EMBL" id="BK014047">
    <property type="protein sequence ID" value="DAD52250.1"/>
    <property type="molecule type" value="Genomic_RNA"/>
</dbReference>
<comment type="subcellular location">
    <subcellularLocation>
        <location evidence="1">Virion</location>
    </subcellularLocation>
</comment>
<keyword evidence="2 4" id="KW-0167">Capsid protein</keyword>
<gene>
    <name evidence="4" type="primary">SRR6050738_2_2</name>
</gene>
<name>A0A8S5L4X3_9VIRU</name>
<accession>A0A8S5L4X3</accession>
<dbReference type="Gene3D" id="3.30.380.10">
    <property type="entry name" value="MS2 Viral Coat Protein"/>
    <property type="match status" value="1"/>
</dbReference>
<dbReference type="GO" id="GO:0019028">
    <property type="term" value="C:viral capsid"/>
    <property type="evidence" value="ECO:0007669"/>
    <property type="project" value="UniProtKB-KW"/>
</dbReference>
<protein>
    <submittedName>
        <fullName evidence="4">Coat protein</fullName>
    </submittedName>
</protein>
<reference evidence="4" key="1">
    <citation type="submission" date="2020-09" db="EMBL/GenBank/DDBJ databases">
        <title>Leviviricetes taxonomy.</title>
        <authorList>
            <person name="Stockdale S.R."/>
            <person name="Callanan J."/>
            <person name="Adriaenssens E.M."/>
            <person name="Kuhn J.H."/>
            <person name="Rumnieks J."/>
            <person name="Shkoporov A."/>
            <person name="Draper L.A."/>
            <person name="Ross P."/>
            <person name="Hill C."/>
        </authorList>
    </citation>
    <scope>NUCLEOTIDE SEQUENCE</scope>
</reference>
<dbReference type="SUPFAM" id="SSF55405">
    <property type="entry name" value="RNA bacteriophage capsid protein"/>
    <property type="match status" value="1"/>
</dbReference>
<evidence type="ECO:0000256" key="3">
    <source>
        <dbReference type="ARBA" id="ARBA00022844"/>
    </source>
</evidence>
<evidence type="ECO:0000313" key="5">
    <source>
        <dbReference type="Proteomes" id="UP000682519"/>
    </source>
</evidence>
<dbReference type="Proteomes" id="UP000682519">
    <property type="component" value="Segment"/>
</dbReference>
<evidence type="ECO:0000313" key="4">
    <source>
        <dbReference type="EMBL" id="DAD52250.1"/>
    </source>
</evidence>
<keyword evidence="5" id="KW-1185">Reference proteome</keyword>
<proteinExistence type="predicted"/>